<evidence type="ECO:0000256" key="5">
    <source>
        <dbReference type="ARBA" id="ARBA00048267"/>
    </source>
</evidence>
<evidence type="ECO:0000259" key="9">
    <source>
        <dbReference type="PROSITE" id="PS50122"/>
    </source>
</evidence>
<evidence type="ECO:0000313" key="11">
    <source>
        <dbReference type="Proteomes" id="UP000236724"/>
    </source>
</evidence>
<proteinExistence type="predicted"/>
<dbReference type="PANTHER" id="PTHR42872:SF6">
    <property type="entry name" value="PROTEIN-GLUTAMATE METHYLESTERASE_PROTEIN-GLUTAMINE GLUTAMINASE"/>
    <property type="match status" value="1"/>
</dbReference>
<gene>
    <name evidence="10" type="primary">cheB_2</name>
    <name evidence="10" type="ORF">MBHS_00980</name>
</gene>
<dbReference type="InterPro" id="IPR000673">
    <property type="entry name" value="Sig_transdc_resp-reg_Me-estase"/>
</dbReference>
<dbReference type="RefSeq" id="WP_103919104.1">
    <property type="nucleotide sequence ID" value="NZ_FMSV02000159.1"/>
</dbReference>
<dbReference type="PROSITE" id="PS50110">
    <property type="entry name" value="RESPONSE_REGULATORY"/>
    <property type="match status" value="1"/>
</dbReference>
<keyword evidence="1" id="KW-0963">Cytoplasm</keyword>
<keyword evidence="7" id="KW-0597">Phosphoprotein</keyword>
<name>A0A1H6F4P1_9GAMM</name>
<dbReference type="SUPFAM" id="SSF52738">
    <property type="entry name" value="Methylesterase CheB, C-terminal domain"/>
    <property type="match status" value="1"/>
</dbReference>
<feature type="domain" description="CheB-type methylesterase" evidence="9">
    <location>
        <begin position="157"/>
        <end position="344"/>
    </location>
</feature>
<dbReference type="GO" id="GO:0005737">
    <property type="term" value="C:cytoplasm"/>
    <property type="evidence" value="ECO:0007669"/>
    <property type="project" value="InterPro"/>
</dbReference>
<feature type="domain" description="Response regulatory" evidence="8">
    <location>
        <begin position="5"/>
        <end position="121"/>
    </location>
</feature>
<dbReference type="Pfam" id="PF01339">
    <property type="entry name" value="CheB_methylest"/>
    <property type="match status" value="1"/>
</dbReference>
<dbReference type="EMBL" id="FMSV02000159">
    <property type="protein sequence ID" value="SEH05127.1"/>
    <property type="molecule type" value="Genomic_DNA"/>
</dbReference>
<evidence type="ECO:0000256" key="1">
    <source>
        <dbReference type="ARBA" id="ARBA00022490"/>
    </source>
</evidence>
<evidence type="ECO:0000259" key="8">
    <source>
        <dbReference type="PROSITE" id="PS50110"/>
    </source>
</evidence>
<comment type="caution">
    <text evidence="6">Lacks conserved residue(s) required for the propagation of feature annotation.</text>
</comment>
<dbReference type="Gene3D" id="3.40.50.2300">
    <property type="match status" value="1"/>
</dbReference>
<dbReference type="PANTHER" id="PTHR42872">
    <property type="entry name" value="PROTEIN-GLUTAMATE METHYLESTERASE/PROTEIN-GLUTAMINE GLUTAMINASE"/>
    <property type="match status" value="1"/>
</dbReference>
<comment type="catalytic activity">
    <reaction evidence="5">
        <text>[protein]-L-glutamate 5-O-methyl ester + H2O = L-glutamyl-[protein] + methanol + H(+)</text>
        <dbReference type="Rhea" id="RHEA:23236"/>
        <dbReference type="Rhea" id="RHEA-COMP:10208"/>
        <dbReference type="Rhea" id="RHEA-COMP:10311"/>
        <dbReference type="ChEBI" id="CHEBI:15377"/>
        <dbReference type="ChEBI" id="CHEBI:15378"/>
        <dbReference type="ChEBI" id="CHEBI:17790"/>
        <dbReference type="ChEBI" id="CHEBI:29973"/>
        <dbReference type="ChEBI" id="CHEBI:82795"/>
        <dbReference type="EC" id="3.1.1.61"/>
    </reaction>
</comment>
<dbReference type="GO" id="GO:0006935">
    <property type="term" value="P:chemotaxis"/>
    <property type="evidence" value="ECO:0007669"/>
    <property type="project" value="UniProtKB-KW"/>
</dbReference>
<dbReference type="GO" id="GO:0000156">
    <property type="term" value="F:phosphorelay response regulator activity"/>
    <property type="evidence" value="ECO:0007669"/>
    <property type="project" value="InterPro"/>
</dbReference>
<dbReference type="InterPro" id="IPR035909">
    <property type="entry name" value="CheB_C"/>
</dbReference>
<dbReference type="SMART" id="SM00448">
    <property type="entry name" value="REC"/>
    <property type="match status" value="1"/>
</dbReference>
<protein>
    <recommendedName>
        <fullName evidence="4">protein-glutamate methylesterase</fullName>
        <ecNumber evidence="4">3.1.1.61</ecNumber>
    </recommendedName>
</protein>
<reference evidence="10 11" key="1">
    <citation type="submission" date="2016-10" db="EMBL/GenBank/DDBJ databases">
        <authorList>
            <person name="de Groot N.N."/>
        </authorList>
    </citation>
    <scope>NUCLEOTIDE SEQUENCE [LARGE SCALE GENOMIC DNA]</scope>
    <source>
        <strain evidence="10">MBHS1</strain>
    </source>
</reference>
<sequence length="344" mass="37858">MKKYKVLVIDDAHFMVKAITELLQSDPEIEVVGSARNGLEGLEKIKTLKPDVITLDMDMPVMDGIKAIRHIMIESPVPIVVLSSLFKDGHITFEALRLGVVDFLPKPSGAISKDIHLASQQIIDRVKIAISVKLKNIHRVYLGSVDSRGALIERYTFHSLDYLLAIGTTLGGPSTIVRLFSKLPPNLPAAALVVQEIAPQIIPAFVKKFNDYVPWSIEVAEDGVLLEQGVCYFASNEQTAWVDLNNEGKPCLRVTEKIPRPLDELFISAAKIFKHNAVGVLLTGVGNDGTQGFTKIKENTGTTIAQSTDTCVYPNLTQSVIELDVVDFIVDESQLVTQIKTIMR</sequence>
<keyword evidence="2" id="KW-0145">Chemotaxis</keyword>
<dbReference type="PROSITE" id="PS50122">
    <property type="entry name" value="CHEB"/>
    <property type="match status" value="1"/>
</dbReference>
<dbReference type="AlphaFoldDB" id="A0A1H6F4P1"/>
<evidence type="ECO:0000256" key="3">
    <source>
        <dbReference type="ARBA" id="ARBA00022801"/>
    </source>
</evidence>
<dbReference type="InterPro" id="IPR001789">
    <property type="entry name" value="Sig_transdc_resp-reg_receiver"/>
</dbReference>
<evidence type="ECO:0000256" key="2">
    <source>
        <dbReference type="ARBA" id="ARBA00022500"/>
    </source>
</evidence>
<dbReference type="GO" id="GO:0008984">
    <property type="term" value="F:protein-glutamate methylesterase activity"/>
    <property type="evidence" value="ECO:0007669"/>
    <property type="project" value="UniProtKB-EC"/>
</dbReference>
<dbReference type="Pfam" id="PF00072">
    <property type="entry name" value="Response_reg"/>
    <property type="match status" value="1"/>
</dbReference>
<dbReference type="CDD" id="cd17541">
    <property type="entry name" value="REC_CheB-like"/>
    <property type="match status" value="1"/>
</dbReference>
<accession>A0A1H6F4P1</accession>
<dbReference type="Gene3D" id="3.40.50.180">
    <property type="entry name" value="Methylesterase CheB, C-terminal domain"/>
    <property type="match status" value="1"/>
</dbReference>
<dbReference type="OrthoDB" id="9793421at2"/>
<keyword evidence="3 10" id="KW-0378">Hydrolase</keyword>
<keyword evidence="11" id="KW-1185">Reference proteome</keyword>
<dbReference type="InterPro" id="IPR011006">
    <property type="entry name" value="CheY-like_superfamily"/>
</dbReference>
<dbReference type="PIRSF" id="PIRSF000876">
    <property type="entry name" value="RR_chemtxs_CheB"/>
    <property type="match status" value="1"/>
</dbReference>
<feature type="modified residue" description="4-aspartylphosphate" evidence="7">
    <location>
        <position position="56"/>
    </location>
</feature>
<dbReference type="EC" id="3.1.1.61" evidence="4"/>
<dbReference type="InterPro" id="IPR008248">
    <property type="entry name" value="CheB-like"/>
</dbReference>
<evidence type="ECO:0000256" key="6">
    <source>
        <dbReference type="PROSITE-ProRule" id="PRU00050"/>
    </source>
</evidence>
<dbReference type="Proteomes" id="UP000236724">
    <property type="component" value="Unassembled WGS sequence"/>
</dbReference>
<organism evidence="10 11">
    <name type="scientific">Candidatus Venteria ishoeyi</name>
    <dbReference type="NCBI Taxonomy" id="1899563"/>
    <lineage>
        <taxon>Bacteria</taxon>
        <taxon>Pseudomonadati</taxon>
        <taxon>Pseudomonadota</taxon>
        <taxon>Gammaproteobacteria</taxon>
        <taxon>Thiotrichales</taxon>
        <taxon>Thiotrichaceae</taxon>
        <taxon>Venteria</taxon>
    </lineage>
</organism>
<dbReference type="SUPFAM" id="SSF52172">
    <property type="entry name" value="CheY-like"/>
    <property type="match status" value="1"/>
</dbReference>
<evidence type="ECO:0000313" key="10">
    <source>
        <dbReference type="EMBL" id="SEH05127.1"/>
    </source>
</evidence>
<evidence type="ECO:0000256" key="7">
    <source>
        <dbReference type="PROSITE-ProRule" id="PRU00169"/>
    </source>
</evidence>
<evidence type="ECO:0000256" key="4">
    <source>
        <dbReference type="ARBA" id="ARBA00039140"/>
    </source>
</evidence>
<dbReference type="CDD" id="cd16432">
    <property type="entry name" value="CheB_Rec"/>
    <property type="match status" value="1"/>
</dbReference>